<accession>K0KKP5</accession>
<name>K0KKP5_WICCF</name>
<protein>
    <submittedName>
        <fullName evidence="1">Uncharacterized protein</fullName>
    </submittedName>
</protein>
<proteinExistence type="predicted"/>
<reference evidence="1 2" key="1">
    <citation type="journal article" date="2012" name="Eukaryot. Cell">
        <title>Draft genome sequence of Wickerhamomyces ciferrii NRRL Y-1031 F-60-10.</title>
        <authorList>
            <person name="Schneider J."/>
            <person name="Andrea H."/>
            <person name="Blom J."/>
            <person name="Jaenicke S."/>
            <person name="Ruckert C."/>
            <person name="Schorsch C."/>
            <person name="Szczepanowski R."/>
            <person name="Farwick M."/>
            <person name="Goesmann A."/>
            <person name="Puhler A."/>
            <person name="Schaffer S."/>
            <person name="Tauch A."/>
            <person name="Kohler T."/>
            <person name="Brinkrolf K."/>
        </authorList>
    </citation>
    <scope>NUCLEOTIDE SEQUENCE [LARGE SCALE GENOMIC DNA]</scope>
    <source>
        <strain evidence="2">ATCC 14091 / BCRC 22168 / CBS 111 / JCM 3599 / NBRC 0793 / NRRL Y-1031 F-60-10</strain>
    </source>
</reference>
<organism evidence="1 2">
    <name type="scientific">Wickerhamomyces ciferrii (strain ATCC 14091 / BCRC 22168 / CBS 111 / JCM 3599 / NBRC 0793 / NRRL Y-1031 F-60-10)</name>
    <name type="common">Yeast</name>
    <name type="synonym">Pichia ciferrii</name>
    <dbReference type="NCBI Taxonomy" id="1206466"/>
    <lineage>
        <taxon>Eukaryota</taxon>
        <taxon>Fungi</taxon>
        <taxon>Dikarya</taxon>
        <taxon>Ascomycota</taxon>
        <taxon>Saccharomycotina</taxon>
        <taxon>Saccharomycetes</taxon>
        <taxon>Phaffomycetales</taxon>
        <taxon>Wickerhamomycetaceae</taxon>
        <taxon>Wickerhamomyces</taxon>
    </lineage>
</organism>
<dbReference type="Gene3D" id="3.30.160.20">
    <property type="match status" value="1"/>
</dbReference>
<dbReference type="SUPFAM" id="SSF54768">
    <property type="entry name" value="dsRNA-binding domain-like"/>
    <property type="match status" value="1"/>
</dbReference>
<comment type="caution">
    <text evidence="1">The sequence shown here is derived from an EMBL/GenBank/DDBJ whole genome shotgun (WGS) entry which is preliminary data.</text>
</comment>
<keyword evidence="2" id="KW-1185">Reference proteome</keyword>
<evidence type="ECO:0000313" key="2">
    <source>
        <dbReference type="Proteomes" id="UP000009328"/>
    </source>
</evidence>
<gene>
    <name evidence="1" type="ORF">BN7_1229</name>
</gene>
<dbReference type="InParanoid" id="K0KKP5"/>
<dbReference type="AlphaFoldDB" id="K0KKP5"/>
<dbReference type="HOGENOM" id="CLU_1050554_0_0_1"/>
<evidence type="ECO:0000313" key="1">
    <source>
        <dbReference type="EMBL" id="CCH41688.1"/>
    </source>
</evidence>
<sequence length="265" mass="30692">MSAVFFNLKKDITPQEESYRDYIRLKGKNKYKLILTEYLITWFPLQQKSVLIYAREHISGALTRKFGEIYFNGLDEYLKDKPSFSNRPFGSYIGGLLEEKVVSQESIEFFIKELISKVIEEEITIANIRLKYDKPMADEYRQLLKDLKIKEIRQKFLISNNIQEKIGYTISENDFNTSMSKLDGLLPVGFKPIFKVIFCPPMDDDPNHNTYDVQCIVNNEIIGFGAHINLHKAKHAAAYDAMVNNRPKVVYYIKALPPTVSVDVL</sequence>
<dbReference type="EMBL" id="CAIF01000027">
    <property type="protein sequence ID" value="CCH41688.1"/>
    <property type="molecule type" value="Genomic_DNA"/>
</dbReference>
<dbReference type="Proteomes" id="UP000009328">
    <property type="component" value="Unassembled WGS sequence"/>
</dbReference>